<gene>
    <name evidence="1" type="ORF">QBC38DRAFT_371296</name>
</gene>
<dbReference type="SUPFAM" id="SSF52047">
    <property type="entry name" value="RNI-like"/>
    <property type="match status" value="1"/>
</dbReference>
<evidence type="ECO:0000313" key="1">
    <source>
        <dbReference type="EMBL" id="KAK4224310.1"/>
    </source>
</evidence>
<protein>
    <submittedName>
        <fullName evidence="1">Uncharacterized protein</fullName>
    </submittedName>
</protein>
<accession>A0AAN7BJ16</accession>
<reference evidence="1" key="1">
    <citation type="journal article" date="2023" name="Mol. Phylogenet. Evol.">
        <title>Genome-scale phylogeny and comparative genomics of the fungal order Sordariales.</title>
        <authorList>
            <person name="Hensen N."/>
            <person name="Bonometti L."/>
            <person name="Westerberg I."/>
            <person name="Brannstrom I.O."/>
            <person name="Guillou S."/>
            <person name="Cros-Aarteil S."/>
            <person name="Calhoun S."/>
            <person name="Haridas S."/>
            <person name="Kuo A."/>
            <person name="Mondo S."/>
            <person name="Pangilinan J."/>
            <person name="Riley R."/>
            <person name="LaButti K."/>
            <person name="Andreopoulos B."/>
            <person name="Lipzen A."/>
            <person name="Chen C."/>
            <person name="Yan M."/>
            <person name="Daum C."/>
            <person name="Ng V."/>
            <person name="Clum A."/>
            <person name="Steindorff A."/>
            <person name="Ohm R.A."/>
            <person name="Martin F."/>
            <person name="Silar P."/>
            <person name="Natvig D.O."/>
            <person name="Lalanne C."/>
            <person name="Gautier V."/>
            <person name="Ament-Velasquez S.L."/>
            <person name="Kruys A."/>
            <person name="Hutchinson M.I."/>
            <person name="Powell A.J."/>
            <person name="Barry K."/>
            <person name="Miller A.N."/>
            <person name="Grigoriev I.V."/>
            <person name="Debuchy R."/>
            <person name="Gladieux P."/>
            <person name="Hiltunen Thoren M."/>
            <person name="Johannesson H."/>
        </authorList>
    </citation>
    <scope>NUCLEOTIDE SEQUENCE</scope>
    <source>
        <strain evidence="1">CBS 990.96</strain>
    </source>
</reference>
<dbReference type="InterPro" id="IPR032675">
    <property type="entry name" value="LRR_dom_sf"/>
</dbReference>
<dbReference type="EMBL" id="MU865396">
    <property type="protein sequence ID" value="KAK4224310.1"/>
    <property type="molecule type" value="Genomic_DNA"/>
</dbReference>
<proteinExistence type="predicted"/>
<dbReference type="AlphaFoldDB" id="A0AAN7BJ16"/>
<feature type="non-terminal residue" evidence="1">
    <location>
        <position position="1"/>
    </location>
</feature>
<reference evidence="1" key="2">
    <citation type="submission" date="2023-05" db="EMBL/GenBank/DDBJ databases">
        <authorList>
            <consortium name="Lawrence Berkeley National Laboratory"/>
            <person name="Steindorff A."/>
            <person name="Hensen N."/>
            <person name="Bonometti L."/>
            <person name="Westerberg I."/>
            <person name="Brannstrom I.O."/>
            <person name="Guillou S."/>
            <person name="Cros-Aarteil S."/>
            <person name="Calhoun S."/>
            <person name="Haridas S."/>
            <person name="Kuo A."/>
            <person name="Mondo S."/>
            <person name="Pangilinan J."/>
            <person name="Riley R."/>
            <person name="Labutti K."/>
            <person name="Andreopoulos B."/>
            <person name="Lipzen A."/>
            <person name="Chen C."/>
            <person name="Yanf M."/>
            <person name="Daum C."/>
            <person name="Ng V."/>
            <person name="Clum A."/>
            <person name="Ohm R."/>
            <person name="Martin F."/>
            <person name="Silar P."/>
            <person name="Natvig D."/>
            <person name="Lalanne C."/>
            <person name="Gautier V."/>
            <person name="Ament-Velasquez S.L."/>
            <person name="Kruys A."/>
            <person name="Hutchinson M.I."/>
            <person name="Powell A.J."/>
            <person name="Barry K."/>
            <person name="Miller A.N."/>
            <person name="Grigoriev I.V."/>
            <person name="Debuchy R."/>
            <person name="Gladieux P."/>
            <person name="Thoren M.H."/>
            <person name="Johannesson H."/>
        </authorList>
    </citation>
    <scope>NUCLEOTIDE SEQUENCE</scope>
    <source>
        <strain evidence="1">CBS 990.96</strain>
    </source>
</reference>
<sequence length="275" mass="31651">IEGLEQGVKDAYLALIMVSAPNLRHLRFGGHFFLDSMHIGNIMRFAISSKPLPTILPHLETVCLERKIPRQREWSERNTEDILPFFYLPKLKNMSIWISDPPTRHIPWPLGTPPCLPNLETLKIHDLREVHLEQTLSITPNLKSLHWEWHYEPGIQDDEFNTHVMDLSLFKPALQPVQQSLVELRIEAHVGVWQWWFPVHRVVNSPPTWLARFPKLKKLRIPVICFTGFDGIHVSHMSGDLVTGECLPHTLEQLDLSDDLLPGASGQILSLPRPK</sequence>
<evidence type="ECO:0000313" key="2">
    <source>
        <dbReference type="Proteomes" id="UP001301958"/>
    </source>
</evidence>
<comment type="caution">
    <text evidence="1">The sequence shown here is derived from an EMBL/GenBank/DDBJ whole genome shotgun (WGS) entry which is preliminary data.</text>
</comment>
<organism evidence="1 2">
    <name type="scientific">Podospora fimiseda</name>
    <dbReference type="NCBI Taxonomy" id="252190"/>
    <lineage>
        <taxon>Eukaryota</taxon>
        <taxon>Fungi</taxon>
        <taxon>Dikarya</taxon>
        <taxon>Ascomycota</taxon>
        <taxon>Pezizomycotina</taxon>
        <taxon>Sordariomycetes</taxon>
        <taxon>Sordariomycetidae</taxon>
        <taxon>Sordariales</taxon>
        <taxon>Podosporaceae</taxon>
        <taxon>Podospora</taxon>
    </lineage>
</organism>
<dbReference type="Gene3D" id="3.80.10.10">
    <property type="entry name" value="Ribonuclease Inhibitor"/>
    <property type="match status" value="1"/>
</dbReference>
<name>A0AAN7BJ16_9PEZI</name>
<dbReference type="Proteomes" id="UP001301958">
    <property type="component" value="Unassembled WGS sequence"/>
</dbReference>
<keyword evidence="2" id="KW-1185">Reference proteome</keyword>